<dbReference type="AlphaFoldDB" id="A0A8K0A6V2"/>
<dbReference type="Proteomes" id="UP000838412">
    <property type="component" value="Chromosome 7"/>
</dbReference>
<evidence type="ECO:0000256" key="4">
    <source>
        <dbReference type="PROSITE-ProRule" id="PRU00409"/>
    </source>
</evidence>
<accession>A0A8K0A6V2</accession>
<evidence type="ECO:0000256" key="3">
    <source>
        <dbReference type="ARBA" id="ARBA00022840"/>
    </source>
</evidence>
<dbReference type="SUPFAM" id="SSF56059">
    <property type="entry name" value="Glutathione synthetase ATP-binding domain-like"/>
    <property type="match status" value="1"/>
</dbReference>
<dbReference type="InterPro" id="IPR052032">
    <property type="entry name" value="ATP-dep_AA_Ligase"/>
</dbReference>
<reference evidence="6" key="1">
    <citation type="submission" date="2022-01" db="EMBL/GenBank/DDBJ databases">
        <authorList>
            <person name="Braso-Vives M."/>
        </authorList>
    </citation>
    <scope>NUCLEOTIDE SEQUENCE</scope>
</reference>
<dbReference type="GO" id="GO:0046872">
    <property type="term" value="F:metal ion binding"/>
    <property type="evidence" value="ECO:0007669"/>
    <property type="project" value="InterPro"/>
</dbReference>
<name>A0A8K0A6V2_BRALA</name>
<evidence type="ECO:0000313" key="7">
    <source>
        <dbReference type="Proteomes" id="UP000838412"/>
    </source>
</evidence>
<dbReference type="EMBL" id="OV696692">
    <property type="protein sequence ID" value="CAH1270165.1"/>
    <property type="molecule type" value="Genomic_DNA"/>
</dbReference>
<proteinExistence type="predicted"/>
<dbReference type="OrthoDB" id="10024832at2759"/>
<keyword evidence="7" id="KW-1185">Reference proteome</keyword>
<feature type="domain" description="ATP-grasp" evidence="5">
    <location>
        <begin position="107"/>
        <end position="335"/>
    </location>
</feature>
<keyword evidence="2 4" id="KW-0547">Nucleotide-binding</keyword>
<dbReference type="PROSITE" id="PS50975">
    <property type="entry name" value="ATP_GRASP"/>
    <property type="match status" value="1"/>
</dbReference>
<dbReference type="GO" id="GO:0005524">
    <property type="term" value="F:ATP binding"/>
    <property type="evidence" value="ECO:0007669"/>
    <property type="project" value="UniProtKB-UniRule"/>
</dbReference>
<dbReference type="InterPro" id="IPR011761">
    <property type="entry name" value="ATP-grasp"/>
</dbReference>
<organism evidence="6 7">
    <name type="scientific">Branchiostoma lanceolatum</name>
    <name type="common">Common lancelet</name>
    <name type="synonym">Amphioxus lanceolatum</name>
    <dbReference type="NCBI Taxonomy" id="7740"/>
    <lineage>
        <taxon>Eukaryota</taxon>
        <taxon>Metazoa</taxon>
        <taxon>Chordata</taxon>
        <taxon>Cephalochordata</taxon>
        <taxon>Leptocardii</taxon>
        <taxon>Amphioxiformes</taxon>
        <taxon>Branchiostomatidae</taxon>
        <taxon>Branchiostoma</taxon>
    </lineage>
</organism>
<sequence>MPGHKKTLMISVLPFPAAVRNDMSVKYEDHHFIWVPMLNNVNGDTFPDLMTYTDMLKDIVTRGHVTGVVSRLDLETLVHAALSEEFPHIFGPTVESCFLAIHKFYSRTVLDLNPIPCEALDLDSPTIEEDADLALQRVGLPAFLKPGLGTGSEAVCKINKKEELLPTILRMKAALTEASFNPHNPSIHLLRKFVVRYIDTKKYPLALRQVVVLEKYVDVKKKVTVDGYVNNGKINHLLTIESVYWPSRWDNVAGYYHPCRATTQVKTDIVKTFVEVVERMTALGFDNQVLHGEFFVKSSGEPSLVEVNVGRMGLSHLHACLSQGDPVRLQLQLVSGEGVHPLRVGERPVFLGYIVPRFSGPATDYINFDKVDEISQEQGVRVVVKVGRNDHITMLGQGGGLGDYVARVVVEGLSYEDSMEKFKLFSERMLKKQEWFAWL</sequence>
<evidence type="ECO:0000313" key="6">
    <source>
        <dbReference type="EMBL" id="CAH1270165.1"/>
    </source>
</evidence>
<dbReference type="Gene3D" id="3.30.470.20">
    <property type="entry name" value="ATP-grasp fold, B domain"/>
    <property type="match status" value="1"/>
</dbReference>
<dbReference type="GO" id="GO:0016874">
    <property type="term" value="F:ligase activity"/>
    <property type="evidence" value="ECO:0007669"/>
    <property type="project" value="UniProtKB-KW"/>
</dbReference>
<keyword evidence="1" id="KW-0436">Ligase</keyword>
<dbReference type="PANTHER" id="PTHR43585:SF2">
    <property type="entry name" value="ATP-GRASP ENZYME FSQD"/>
    <property type="match status" value="1"/>
</dbReference>
<keyword evidence="3 4" id="KW-0067">ATP-binding</keyword>
<evidence type="ECO:0000256" key="2">
    <source>
        <dbReference type="ARBA" id="ARBA00022741"/>
    </source>
</evidence>
<evidence type="ECO:0000259" key="5">
    <source>
        <dbReference type="PROSITE" id="PS50975"/>
    </source>
</evidence>
<protein>
    <submittedName>
        <fullName evidence="6">Hypp4293 protein</fullName>
    </submittedName>
</protein>
<gene>
    <name evidence="6" type="primary">Hypp4293</name>
    <name evidence="6" type="ORF">BLAG_LOCUS22555</name>
</gene>
<dbReference type="PANTHER" id="PTHR43585">
    <property type="entry name" value="FUMIPYRROLE BIOSYNTHESIS PROTEIN C"/>
    <property type="match status" value="1"/>
</dbReference>
<evidence type="ECO:0000256" key="1">
    <source>
        <dbReference type="ARBA" id="ARBA00022598"/>
    </source>
</evidence>